<comment type="caution">
    <text evidence="4">The sequence shown here is derived from an EMBL/GenBank/DDBJ whole genome shotgun (WGS) entry which is preliminary data.</text>
</comment>
<keyword evidence="1" id="KW-0808">Transferase</keyword>
<organism evidence="4 5">
    <name type="scientific">Lipingzhangella halophila</name>
    <dbReference type="NCBI Taxonomy" id="1783352"/>
    <lineage>
        <taxon>Bacteria</taxon>
        <taxon>Bacillati</taxon>
        <taxon>Actinomycetota</taxon>
        <taxon>Actinomycetes</taxon>
        <taxon>Streptosporangiales</taxon>
        <taxon>Nocardiopsidaceae</taxon>
        <taxon>Lipingzhangella</taxon>
    </lineage>
</organism>
<dbReference type="PANTHER" id="PTHR35526">
    <property type="entry name" value="ANTI-SIGMA-F FACTOR RSBW-RELATED"/>
    <property type="match status" value="1"/>
</dbReference>
<dbReference type="InterPro" id="IPR050267">
    <property type="entry name" value="Anti-sigma-factor_SerPK"/>
</dbReference>
<evidence type="ECO:0000256" key="2">
    <source>
        <dbReference type="SAM" id="MobiDB-lite"/>
    </source>
</evidence>
<dbReference type="RefSeq" id="WP_184581495.1">
    <property type="nucleotide sequence ID" value="NZ_JACHJT010000001.1"/>
</dbReference>
<gene>
    <name evidence="4" type="ORF">F4561_004703</name>
</gene>
<dbReference type="AlphaFoldDB" id="A0A7W7W4S1"/>
<protein>
    <submittedName>
        <fullName evidence="4">Anti-sigma regulatory factor (Ser/Thr protein kinase)</fullName>
    </submittedName>
</protein>
<name>A0A7W7W4S1_9ACTN</name>
<dbReference type="InterPro" id="IPR003594">
    <property type="entry name" value="HATPase_dom"/>
</dbReference>
<accession>A0A7W7W4S1</accession>
<feature type="domain" description="Histidine kinase/HSP90-like ATPase" evidence="3">
    <location>
        <begin position="55"/>
        <end position="156"/>
    </location>
</feature>
<dbReference type="Gene3D" id="3.30.565.10">
    <property type="entry name" value="Histidine kinase-like ATPase, C-terminal domain"/>
    <property type="match status" value="1"/>
</dbReference>
<sequence>MSGHSALDQLPSVTIPLGLVVPWRKKHYFDSDAEPMTFTRRAFHFWGDPVLFPLVRAFLSGCTAGQDNEYRYVFALLGSELAGNAIRHSRSGEPGGCYTLRVDRSAEGLTLTCRDSGSPDSARRRGSNREYLATDPSGLEPDADTGRGLHLVDAFATSWGDNGFADHRHVWFYLDFGLTGSEWNTA</sequence>
<dbReference type="PANTHER" id="PTHR35526:SF3">
    <property type="entry name" value="ANTI-SIGMA-F FACTOR RSBW"/>
    <property type="match status" value="1"/>
</dbReference>
<proteinExistence type="predicted"/>
<evidence type="ECO:0000256" key="1">
    <source>
        <dbReference type="ARBA" id="ARBA00022527"/>
    </source>
</evidence>
<dbReference type="Proteomes" id="UP000523007">
    <property type="component" value="Unassembled WGS sequence"/>
</dbReference>
<dbReference type="GO" id="GO:0004674">
    <property type="term" value="F:protein serine/threonine kinase activity"/>
    <property type="evidence" value="ECO:0007669"/>
    <property type="project" value="UniProtKB-KW"/>
</dbReference>
<keyword evidence="1" id="KW-0723">Serine/threonine-protein kinase</keyword>
<dbReference type="SUPFAM" id="SSF55874">
    <property type="entry name" value="ATPase domain of HSP90 chaperone/DNA topoisomerase II/histidine kinase"/>
    <property type="match status" value="1"/>
</dbReference>
<dbReference type="CDD" id="cd16936">
    <property type="entry name" value="HATPase_RsbW-like"/>
    <property type="match status" value="1"/>
</dbReference>
<dbReference type="InterPro" id="IPR036890">
    <property type="entry name" value="HATPase_C_sf"/>
</dbReference>
<keyword evidence="1" id="KW-0418">Kinase</keyword>
<feature type="region of interest" description="Disordered" evidence="2">
    <location>
        <begin position="113"/>
        <end position="142"/>
    </location>
</feature>
<keyword evidence="5" id="KW-1185">Reference proteome</keyword>
<dbReference type="EMBL" id="JACHJT010000001">
    <property type="protein sequence ID" value="MBB4933883.1"/>
    <property type="molecule type" value="Genomic_DNA"/>
</dbReference>
<evidence type="ECO:0000259" key="3">
    <source>
        <dbReference type="Pfam" id="PF13581"/>
    </source>
</evidence>
<evidence type="ECO:0000313" key="5">
    <source>
        <dbReference type="Proteomes" id="UP000523007"/>
    </source>
</evidence>
<reference evidence="4 5" key="1">
    <citation type="submission" date="2020-08" db="EMBL/GenBank/DDBJ databases">
        <title>Sequencing the genomes of 1000 actinobacteria strains.</title>
        <authorList>
            <person name="Klenk H.-P."/>
        </authorList>
    </citation>
    <scope>NUCLEOTIDE SEQUENCE [LARGE SCALE GENOMIC DNA]</scope>
    <source>
        <strain evidence="4 5">DSM 102030</strain>
    </source>
</reference>
<dbReference type="Pfam" id="PF13581">
    <property type="entry name" value="HATPase_c_2"/>
    <property type="match status" value="1"/>
</dbReference>
<evidence type="ECO:0000313" key="4">
    <source>
        <dbReference type="EMBL" id="MBB4933883.1"/>
    </source>
</evidence>